<dbReference type="GO" id="GO:0016746">
    <property type="term" value="F:acyltransferase activity"/>
    <property type="evidence" value="ECO:0007669"/>
    <property type="project" value="UniProtKB-KW"/>
</dbReference>
<dbReference type="PANTHER" id="PTHR37323:SF1">
    <property type="entry name" value="L-ORNITHINE N(ALPHA)-ACYLTRANSFERASE"/>
    <property type="match status" value="1"/>
</dbReference>
<evidence type="ECO:0000313" key="7">
    <source>
        <dbReference type="EMBL" id="CAA6821001.1"/>
    </source>
</evidence>
<keyword evidence="3" id="KW-0808">Transferase</keyword>
<name>A0A6S6TCL6_9BACT</name>
<dbReference type="SUPFAM" id="SSF69593">
    <property type="entry name" value="Glycerol-3-phosphate (1)-acyltransferase"/>
    <property type="match status" value="1"/>
</dbReference>
<proteinExistence type="predicted"/>
<evidence type="ECO:0000256" key="5">
    <source>
        <dbReference type="ARBA" id="ARBA00023315"/>
    </source>
</evidence>
<dbReference type="PANTHER" id="PTHR37323">
    <property type="entry name" value="GCN5-RELATED N-ACETYLTRANSFERASE"/>
    <property type="match status" value="1"/>
</dbReference>
<organism evidence="7">
    <name type="scientific">uncultured Sulfurovum sp</name>
    <dbReference type="NCBI Taxonomy" id="269237"/>
    <lineage>
        <taxon>Bacteria</taxon>
        <taxon>Pseudomonadati</taxon>
        <taxon>Campylobacterota</taxon>
        <taxon>Epsilonproteobacteria</taxon>
        <taxon>Campylobacterales</taxon>
        <taxon>Sulfurovaceae</taxon>
        <taxon>Sulfurovum</taxon>
        <taxon>environmental samples</taxon>
    </lineage>
</organism>
<dbReference type="AlphaFoldDB" id="A0A6S6TCL6"/>
<feature type="domain" description="Phospholipid/glycerol acyltransferase" evidence="6">
    <location>
        <begin position="82"/>
        <end position="199"/>
    </location>
</feature>
<dbReference type="SUPFAM" id="SSF55729">
    <property type="entry name" value="Acyl-CoA N-acyltransferases (Nat)"/>
    <property type="match status" value="1"/>
</dbReference>
<keyword evidence="5" id="KW-0012">Acyltransferase</keyword>
<evidence type="ECO:0000256" key="4">
    <source>
        <dbReference type="ARBA" id="ARBA00023098"/>
    </source>
</evidence>
<accession>A0A6S6TCL6</accession>
<keyword evidence="4" id="KW-0443">Lipid metabolism</keyword>
<evidence type="ECO:0000259" key="6">
    <source>
        <dbReference type="SMART" id="SM00563"/>
    </source>
</evidence>
<dbReference type="CDD" id="cd07986">
    <property type="entry name" value="LPLAT_ACT14924-like"/>
    <property type="match status" value="1"/>
</dbReference>
<evidence type="ECO:0000256" key="1">
    <source>
        <dbReference type="ARBA" id="ARBA00005189"/>
    </source>
</evidence>
<reference evidence="7" key="1">
    <citation type="submission" date="2020-01" db="EMBL/GenBank/DDBJ databases">
        <authorList>
            <person name="Meier V. D."/>
            <person name="Meier V D."/>
        </authorList>
    </citation>
    <scope>NUCLEOTIDE SEQUENCE</scope>
    <source>
        <strain evidence="7">HLG_WM_MAG_04</strain>
    </source>
</reference>
<protein>
    <submittedName>
        <fullName evidence="7">Hemolysin</fullName>
    </submittedName>
</protein>
<dbReference type="InterPro" id="IPR045746">
    <property type="entry name" value="ACT14924-like_Acyltransf_dom"/>
</dbReference>
<dbReference type="GO" id="GO:0006629">
    <property type="term" value="P:lipid metabolic process"/>
    <property type="evidence" value="ECO:0007669"/>
    <property type="project" value="UniProtKB-KW"/>
</dbReference>
<dbReference type="InterPro" id="IPR002123">
    <property type="entry name" value="Plipid/glycerol_acylTrfase"/>
</dbReference>
<dbReference type="EMBL" id="CACVAX010000058">
    <property type="protein sequence ID" value="CAA6821001.1"/>
    <property type="molecule type" value="Genomic_DNA"/>
</dbReference>
<sequence>MINVQASVINKYPQVESIPKPILTPLFSAVKKIIHQNDINIFLEEQKQTNPFSFVEAVLEYFNFSYKFSSNQIENIPATGRVVIIANHPLGALDALSLIDMVKRVRSDVKVVANNMLGEIKQLEPILVGVNTFDESISKESVQEIHQTLKNEEALIIFPSGEVSRARPNGIKDTKWHKGFLKFAKKNKAPILPIYIDAKNSTLFYTFSSVNKGLSSLLLSHEMFKQRNKSLEFVVGELIPFKSFTNSPLETKHLVKLFKKHLYKMSQGKKALFITEQAIAHPESRQTLKKELSKAQKLGETNDGKIIYLYEYEKGSIVLQEIARLRELTFRQVEEGTGKKRDKDDFDYYYKHIVLWDDKELEIAGSYRIAESNYVYQNYDIEGFYTHSLFNFDADFEPYLHNSIELGRSFVQPKYWGSRALDYLWQGIGAYLSQNEHIKYMFGAVSLTNSMPKAAQELIIYYYDKHYGRHKELLKPKKPFEITNSNLGHLETIFNGNDEKENLIILKEQLNYYGVTIPTLYKQYSELCEQGGISFLGYNIDKEFNDCIDSFILVNVHKIKEKKRKRYIKS</sequence>
<dbReference type="Pfam" id="PF13444">
    <property type="entry name" value="Acetyltransf_5"/>
    <property type="match status" value="1"/>
</dbReference>
<gene>
    <name evidence="7" type="ORF">HELGO_WM9159</name>
</gene>
<dbReference type="Pfam" id="PF19576">
    <property type="entry name" value="Acyltransf_2"/>
    <property type="match status" value="1"/>
</dbReference>
<dbReference type="InterPro" id="IPR052351">
    <property type="entry name" value="Ornithine_N-alpha-AT"/>
</dbReference>
<evidence type="ECO:0000256" key="2">
    <source>
        <dbReference type="ARBA" id="ARBA00022516"/>
    </source>
</evidence>
<keyword evidence="2" id="KW-0444">Lipid biosynthesis</keyword>
<dbReference type="SMART" id="SM00563">
    <property type="entry name" value="PlsC"/>
    <property type="match status" value="1"/>
</dbReference>
<dbReference type="InterPro" id="IPR016181">
    <property type="entry name" value="Acyl_CoA_acyltransferase"/>
</dbReference>
<comment type="pathway">
    <text evidence="1">Lipid metabolism.</text>
</comment>
<evidence type="ECO:0000256" key="3">
    <source>
        <dbReference type="ARBA" id="ARBA00022679"/>
    </source>
</evidence>
<dbReference type="Gene3D" id="3.40.630.30">
    <property type="match status" value="1"/>
</dbReference>